<protein>
    <submittedName>
        <fullName evidence="3">N-ethylammeline chlorohydrolase</fullName>
    </submittedName>
</protein>
<keyword evidence="4" id="KW-1185">Reference proteome</keyword>
<name>A0A8D5U4C2_9CREN</name>
<reference evidence="3 4" key="1">
    <citation type="submission" date="2021-04" db="EMBL/GenBank/DDBJ databases">
        <title>Complete genome sequence of Stygiolobus sp. KN-1.</title>
        <authorList>
            <person name="Nakamura K."/>
            <person name="Sakai H."/>
            <person name="Kurosawa N."/>
        </authorList>
    </citation>
    <scope>NUCLEOTIDE SEQUENCE [LARGE SCALE GENOMIC DNA]</scope>
    <source>
        <strain evidence="3 4">KN-1</strain>
    </source>
</reference>
<dbReference type="PANTHER" id="PTHR43794:SF11">
    <property type="entry name" value="AMIDOHYDROLASE-RELATED DOMAIN-CONTAINING PROTEIN"/>
    <property type="match status" value="1"/>
</dbReference>
<evidence type="ECO:0000313" key="3">
    <source>
        <dbReference type="EMBL" id="BCU69176.1"/>
    </source>
</evidence>
<dbReference type="Gene3D" id="3.20.20.140">
    <property type="entry name" value="Metal-dependent hydrolases"/>
    <property type="match status" value="1"/>
</dbReference>
<evidence type="ECO:0000259" key="2">
    <source>
        <dbReference type="Pfam" id="PF01979"/>
    </source>
</evidence>
<dbReference type="EMBL" id="AP024597">
    <property type="protein sequence ID" value="BCU69176.1"/>
    <property type="molecule type" value="Genomic_DNA"/>
</dbReference>
<dbReference type="InterPro" id="IPR032466">
    <property type="entry name" value="Metal_Hydrolase"/>
</dbReference>
<feature type="domain" description="Amidohydrolase-related" evidence="2">
    <location>
        <begin position="55"/>
        <end position="391"/>
    </location>
</feature>
<dbReference type="GO" id="GO:0016810">
    <property type="term" value="F:hydrolase activity, acting on carbon-nitrogen (but not peptide) bonds"/>
    <property type="evidence" value="ECO:0007669"/>
    <property type="project" value="InterPro"/>
</dbReference>
<dbReference type="InterPro" id="IPR011059">
    <property type="entry name" value="Metal-dep_hydrolase_composite"/>
</dbReference>
<evidence type="ECO:0000313" key="4">
    <source>
        <dbReference type="Proteomes" id="UP000825123"/>
    </source>
</evidence>
<dbReference type="InterPro" id="IPR006680">
    <property type="entry name" value="Amidohydro-rel"/>
</dbReference>
<dbReference type="RefSeq" id="WP_221289233.1">
    <property type="nucleotide sequence ID" value="NZ_AP024597.1"/>
</dbReference>
<dbReference type="GeneID" id="66162221"/>
<proteinExistence type="predicted"/>
<dbReference type="Gene3D" id="2.30.40.10">
    <property type="entry name" value="Urease, subunit C, domain 1"/>
    <property type="match status" value="1"/>
</dbReference>
<sequence length="414" mass="47526">MEVYHNTYTLKNCKYIVNPDGEIRKNLNIVIQNGEIKHIGKEVEGEEIDCSKFVAIPGLVNAHTHSPMVVLRGYYDDAELKEWLNKIWDYEKNSLTKEQMRIGSEIAILEMLLNGTTAFVDMYFNPEQVAELSEKYKIRAYGGYTFLDQLFDPYEIDKKQRGLKKSNYFTPIVNMHSVYATSERTLVLAKQLADEIDTWIHVHMSETREELFTIKKKTGLFPVQYLAHLGMLNKRLQLVHLGWVASWEIEMIQKSGSTVTYCPSSNMKLATGGSFPLKEMSRKGINITLGTDGPASNNTLDLFKEMKVGVLLQRQMYWNVDVKAIDLLQSATINGYKLIGVKGGVIREGYKADIVLLDANLIYPLADYRMYSHLVYFVDGRYVEKVIVDGVIHNKRDIEEQLIERVKDLERLIT</sequence>
<dbReference type="Proteomes" id="UP000825123">
    <property type="component" value="Chromosome"/>
</dbReference>
<dbReference type="AlphaFoldDB" id="A0A8D5U4C2"/>
<dbReference type="InterPro" id="IPR050287">
    <property type="entry name" value="MTA/SAH_deaminase"/>
</dbReference>
<evidence type="ECO:0000256" key="1">
    <source>
        <dbReference type="ARBA" id="ARBA00022801"/>
    </source>
</evidence>
<dbReference type="SUPFAM" id="SSF51338">
    <property type="entry name" value="Composite domain of metallo-dependent hydrolases"/>
    <property type="match status" value="1"/>
</dbReference>
<accession>A0A8D5U4C2</accession>
<organism evidence="3 4">
    <name type="scientific">Stygiolobus caldivivus</name>
    <dbReference type="NCBI Taxonomy" id="2824673"/>
    <lineage>
        <taxon>Archaea</taxon>
        <taxon>Thermoproteota</taxon>
        <taxon>Thermoprotei</taxon>
        <taxon>Sulfolobales</taxon>
        <taxon>Sulfolobaceae</taxon>
        <taxon>Stygiolobus</taxon>
    </lineage>
</organism>
<dbReference type="PANTHER" id="PTHR43794">
    <property type="entry name" value="AMINOHYDROLASE SSNA-RELATED"/>
    <property type="match status" value="1"/>
</dbReference>
<dbReference type="Pfam" id="PF01979">
    <property type="entry name" value="Amidohydro_1"/>
    <property type="match status" value="1"/>
</dbReference>
<dbReference type="KEGG" id="csty:KN1_04730"/>
<dbReference type="CDD" id="cd01298">
    <property type="entry name" value="ATZ_TRZ_like"/>
    <property type="match status" value="1"/>
</dbReference>
<gene>
    <name evidence="3" type="ORF">KN1_04730</name>
</gene>
<keyword evidence="1" id="KW-0378">Hydrolase</keyword>
<dbReference type="SUPFAM" id="SSF51556">
    <property type="entry name" value="Metallo-dependent hydrolases"/>
    <property type="match status" value="1"/>
</dbReference>